<comment type="caution">
    <text evidence="2">The sequence shown here is derived from an EMBL/GenBank/DDBJ whole genome shotgun (WGS) entry which is preliminary data.</text>
</comment>
<accession>A0ABN9VUG2</accession>
<protein>
    <recommendedName>
        <fullName evidence="4">Subtilisin</fullName>
    </recommendedName>
</protein>
<dbReference type="Proteomes" id="UP001189429">
    <property type="component" value="Unassembled WGS sequence"/>
</dbReference>
<feature type="signal peptide" evidence="1">
    <location>
        <begin position="1"/>
        <end position="26"/>
    </location>
</feature>
<evidence type="ECO:0000313" key="3">
    <source>
        <dbReference type="Proteomes" id="UP001189429"/>
    </source>
</evidence>
<organism evidence="2 3">
    <name type="scientific">Prorocentrum cordatum</name>
    <dbReference type="NCBI Taxonomy" id="2364126"/>
    <lineage>
        <taxon>Eukaryota</taxon>
        <taxon>Sar</taxon>
        <taxon>Alveolata</taxon>
        <taxon>Dinophyceae</taxon>
        <taxon>Prorocentrales</taxon>
        <taxon>Prorocentraceae</taxon>
        <taxon>Prorocentrum</taxon>
    </lineage>
</organism>
<name>A0ABN9VUG2_9DINO</name>
<evidence type="ECO:0008006" key="4">
    <source>
        <dbReference type="Google" id="ProtNLM"/>
    </source>
</evidence>
<feature type="chain" id="PRO_5045471219" description="Subtilisin" evidence="1">
    <location>
        <begin position="27"/>
        <end position="201"/>
    </location>
</feature>
<proteinExistence type="predicted"/>
<evidence type="ECO:0000313" key="2">
    <source>
        <dbReference type="EMBL" id="CAK0875683.1"/>
    </source>
</evidence>
<keyword evidence="3" id="KW-1185">Reference proteome</keyword>
<dbReference type="EMBL" id="CAUYUJ010017544">
    <property type="protein sequence ID" value="CAK0875683.1"/>
    <property type="molecule type" value="Genomic_DNA"/>
</dbReference>
<evidence type="ECO:0000256" key="1">
    <source>
        <dbReference type="SAM" id="SignalP"/>
    </source>
</evidence>
<reference evidence="2" key="1">
    <citation type="submission" date="2023-10" db="EMBL/GenBank/DDBJ databases">
        <authorList>
            <person name="Chen Y."/>
            <person name="Shah S."/>
            <person name="Dougan E. K."/>
            <person name="Thang M."/>
            <person name="Chan C."/>
        </authorList>
    </citation>
    <scope>NUCLEOTIDE SEQUENCE [LARGE SCALE GENOMIC DNA]</scope>
</reference>
<keyword evidence="1" id="KW-0732">Signal</keyword>
<sequence>MPAPPRPLLLLSVSTLLHLLADRGASRCVAAGRVRGQESRDQLQRRDQAVREEQQWQAELTLRGSKQWQPELALRQGRRRGWATISYNAGGNPCEKGSAQWQRTLALCKMRGWATISCNAGGRPCEKEGLREEGGEAGARVSLLANASGNSAGEKASNVLQRPSCEKWEAKAEPDVDSYSVGIGASRCEKREAKLGPECLY</sequence>
<gene>
    <name evidence="2" type="ORF">PCOR1329_LOCUS60293</name>
</gene>